<dbReference type="GO" id="GO:0000981">
    <property type="term" value="F:DNA-binding transcription factor activity, RNA polymerase II-specific"/>
    <property type="evidence" value="ECO:0007669"/>
    <property type="project" value="TreeGrafter"/>
</dbReference>
<evidence type="ECO:0000313" key="3">
    <source>
        <dbReference type="EMBL" id="KAG5180707.1"/>
    </source>
</evidence>
<protein>
    <recommendedName>
        <fullName evidence="5">HTH myb-type domain-containing protein</fullName>
    </recommendedName>
</protein>
<dbReference type="CDD" id="cd00167">
    <property type="entry name" value="SANT"/>
    <property type="match status" value="2"/>
</dbReference>
<dbReference type="PANTHER" id="PTHR45614:SF232">
    <property type="entry name" value="TRANSCRIPTION FACTOR MYB3R-2"/>
    <property type="match status" value="1"/>
</dbReference>
<evidence type="ECO:0000259" key="2">
    <source>
        <dbReference type="PROSITE" id="PS51294"/>
    </source>
</evidence>
<dbReference type="InterPro" id="IPR050560">
    <property type="entry name" value="MYB_TF"/>
</dbReference>
<gene>
    <name evidence="3" type="ORF">JKP88DRAFT_166369</name>
</gene>
<dbReference type="PROSITE" id="PS51294">
    <property type="entry name" value="HTH_MYB"/>
    <property type="match status" value="1"/>
</dbReference>
<dbReference type="SUPFAM" id="SSF46689">
    <property type="entry name" value="Homeodomain-like"/>
    <property type="match status" value="1"/>
</dbReference>
<dbReference type="Gene3D" id="1.10.10.60">
    <property type="entry name" value="Homeodomain-like"/>
    <property type="match status" value="2"/>
</dbReference>
<sequence>VHTRRSSEEDRIVRQLVARHGTGSTCWMLLNKKGLPQRTPKQIRERWLNHLVPHINKDPWTQEEDMVLCAAHRHFGGIYAEFARLLLPGRPENSIKNHLNTSKMLASDPAHFGLEVRA</sequence>
<dbReference type="InterPro" id="IPR017930">
    <property type="entry name" value="Myb_dom"/>
</dbReference>
<feature type="domain" description="Myb-like" evidence="1">
    <location>
        <begin position="52"/>
        <end position="103"/>
    </location>
</feature>
<accession>A0A835YSB9</accession>
<dbReference type="AlphaFoldDB" id="A0A835YSB9"/>
<dbReference type="GO" id="GO:0005634">
    <property type="term" value="C:nucleus"/>
    <property type="evidence" value="ECO:0007669"/>
    <property type="project" value="TreeGrafter"/>
</dbReference>
<proteinExistence type="predicted"/>
<dbReference type="InterPro" id="IPR009057">
    <property type="entry name" value="Homeodomain-like_sf"/>
</dbReference>
<evidence type="ECO:0000313" key="4">
    <source>
        <dbReference type="Proteomes" id="UP000664859"/>
    </source>
</evidence>
<evidence type="ECO:0000259" key="1">
    <source>
        <dbReference type="PROSITE" id="PS50090"/>
    </source>
</evidence>
<dbReference type="OrthoDB" id="2143914at2759"/>
<evidence type="ECO:0008006" key="5">
    <source>
        <dbReference type="Google" id="ProtNLM"/>
    </source>
</evidence>
<organism evidence="3 4">
    <name type="scientific">Tribonema minus</name>
    <dbReference type="NCBI Taxonomy" id="303371"/>
    <lineage>
        <taxon>Eukaryota</taxon>
        <taxon>Sar</taxon>
        <taxon>Stramenopiles</taxon>
        <taxon>Ochrophyta</taxon>
        <taxon>PX clade</taxon>
        <taxon>Xanthophyceae</taxon>
        <taxon>Tribonematales</taxon>
        <taxon>Tribonemataceae</taxon>
        <taxon>Tribonema</taxon>
    </lineage>
</organism>
<dbReference type="Pfam" id="PF13921">
    <property type="entry name" value="Myb_DNA-bind_6"/>
    <property type="match status" value="1"/>
</dbReference>
<reference evidence="3" key="1">
    <citation type="submission" date="2021-02" db="EMBL/GenBank/DDBJ databases">
        <title>First Annotated Genome of the Yellow-green Alga Tribonema minus.</title>
        <authorList>
            <person name="Mahan K.M."/>
        </authorList>
    </citation>
    <scope>NUCLEOTIDE SEQUENCE</scope>
    <source>
        <strain evidence="3">UTEX B ZZ1240</strain>
    </source>
</reference>
<name>A0A835YSB9_9STRA</name>
<dbReference type="EMBL" id="JAFCMP010000368">
    <property type="protein sequence ID" value="KAG5180707.1"/>
    <property type="molecule type" value="Genomic_DNA"/>
</dbReference>
<dbReference type="SMART" id="SM00717">
    <property type="entry name" value="SANT"/>
    <property type="match status" value="2"/>
</dbReference>
<feature type="domain" description="HTH myb-type" evidence="2">
    <location>
        <begin position="1"/>
        <end position="55"/>
    </location>
</feature>
<dbReference type="PROSITE" id="PS50090">
    <property type="entry name" value="MYB_LIKE"/>
    <property type="match status" value="2"/>
</dbReference>
<dbReference type="GO" id="GO:0000978">
    <property type="term" value="F:RNA polymerase II cis-regulatory region sequence-specific DNA binding"/>
    <property type="evidence" value="ECO:0007669"/>
    <property type="project" value="TreeGrafter"/>
</dbReference>
<dbReference type="PANTHER" id="PTHR45614">
    <property type="entry name" value="MYB PROTEIN-RELATED"/>
    <property type="match status" value="1"/>
</dbReference>
<feature type="domain" description="Myb-like" evidence="1">
    <location>
        <begin position="6"/>
        <end position="51"/>
    </location>
</feature>
<dbReference type="InterPro" id="IPR001005">
    <property type="entry name" value="SANT/Myb"/>
</dbReference>
<dbReference type="Proteomes" id="UP000664859">
    <property type="component" value="Unassembled WGS sequence"/>
</dbReference>
<feature type="non-terminal residue" evidence="3">
    <location>
        <position position="1"/>
    </location>
</feature>
<comment type="caution">
    <text evidence="3">The sequence shown here is derived from an EMBL/GenBank/DDBJ whole genome shotgun (WGS) entry which is preliminary data.</text>
</comment>
<keyword evidence="4" id="KW-1185">Reference proteome</keyword>